<dbReference type="InterPro" id="IPR013078">
    <property type="entry name" value="His_Pase_superF_clade-1"/>
</dbReference>
<dbReference type="Gene3D" id="3.10.180.10">
    <property type="entry name" value="2,3-Dihydroxybiphenyl 1,2-Dioxygenase, domain 1"/>
    <property type="match status" value="1"/>
</dbReference>
<proteinExistence type="predicted"/>
<gene>
    <name evidence="3" type="ORF">KGD84_24020</name>
</gene>
<feature type="region of interest" description="Disordered" evidence="2">
    <location>
        <begin position="1"/>
        <end position="40"/>
    </location>
</feature>
<dbReference type="Proteomes" id="UP000676079">
    <property type="component" value="Chromosome"/>
</dbReference>
<dbReference type="InterPro" id="IPR029033">
    <property type="entry name" value="His_PPase_superfam"/>
</dbReference>
<evidence type="ECO:0000256" key="1">
    <source>
        <dbReference type="ARBA" id="ARBA00023251"/>
    </source>
</evidence>
<name>A0ABX8BGW2_9ACTN</name>
<dbReference type="Pfam" id="PF00300">
    <property type="entry name" value="His_Phos_1"/>
    <property type="match status" value="1"/>
</dbReference>
<sequence length="198" mass="22120">MYETHATTTDKEAGTATGRGPGEPSPPGRGQARELGARRGNEHFDAVFASDPARAVETARLAFPGRRLHRDRRSRECDHGRFRDGGGDMTEEVVPILRVADAEAAARWYTRLGFAFGWEHRFEPGFPAFVEVRRGRVRLFLSEHEGDARPDTLVYLRLNDIDAVAAEFGVPVEEAPWGRELELRDPDGNRLRIGVPTD</sequence>
<dbReference type="Pfam" id="PF19581">
    <property type="entry name" value="Glyoxalase_7"/>
    <property type="match status" value="1"/>
</dbReference>
<organism evidence="3 4">
    <name type="scientific">Nocardiopsis changdeensis</name>
    <dbReference type="NCBI Taxonomy" id="2831969"/>
    <lineage>
        <taxon>Bacteria</taxon>
        <taxon>Bacillati</taxon>
        <taxon>Actinomycetota</taxon>
        <taxon>Actinomycetes</taxon>
        <taxon>Streptosporangiales</taxon>
        <taxon>Nocardiopsidaceae</taxon>
        <taxon>Nocardiopsis</taxon>
    </lineage>
</organism>
<protein>
    <submittedName>
        <fullName evidence="3">Histidine phosphatase family protein</fullName>
    </submittedName>
</protein>
<evidence type="ECO:0000313" key="3">
    <source>
        <dbReference type="EMBL" id="QUX21452.1"/>
    </source>
</evidence>
<evidence type="ECO:0000256" key="2">
    <source>
        <dbReference type="SAM" id="MobiDB-lite"/>
    </source>
</evidence>
<accession>A0ABX8BGW2</accession>
<feature type="compositionally biased region" description="Basic and acidic residues" evidence="2">
    <location>
        <begin position="31"/>
        <end position="40"/>
    </location>
</feature>
<dbReference type="CDD" id="cd07040">
    <property type="entry name" value="HP"/>
    <property type="match status" value="1"/>
</dbReference>
<dbReference type="SUPFAM" id="SSF54593">
    <property type="entry name" value="Glyoxalase/Bleomycin resistance protein/Dihydroxybiphenyl dioxygenase"/>
    <property type="match status" value="1"/>
</dbReference>
<evidence type="ECO:0000313" key="4">
    <source>
        <dbReference type="Proteomes" id="UP000676079"/>
    </source>
</evidence>
<dbReference type="EMBL" id="CP074133">
    <property type="protein sequence ID" value="QUX21452.1"/>
    <property type="molecule type" value="Genomic_DNA"/>
</dbReference>
<reference evidence="3 4" key="1">
    <citation type="submission" date="2021-05" db="EMBL/GenBank/DDBJ databases">
        <title>Direct Submission.</title>
        <authorList>
            <person name="Li K."/>
            <person name="Gao J."/>
        </authorList>
    </citation>
    <scope>NUCLEOTIDE SEQUENCE [LARGE SCALE GENOMIC DNA]</scope>
    <source>
        <strain evidence="3 4">Mg02</strain>
    </source>
</reference>
<keyword evidence="4" id="KW-1185">Reference proteome</keyword>
<dbReference type="InterPro" id="IPR029068">
    <property type="entry name" value="Glyas_Bleomycin-R_OHBP_Dase"/>
</dbReference>
<dbReference type="InterPro" id="IPR000335">
    <property type="entry name" value="Bleomycin-R"/>
</dbReference>
<dbReference type="SUPFAM" id="SSF53254">
    <property type="entry name" value="Phosphoglycerate mutase-like"/>
    <property type="match status" value="1"/>
</dbReference>
<keyword evidence="1" id="KW-0046">Antibiotic resistance</keyword>